<proteinExistence type="predicted"/>
<sequence>MFASGVAGGEQERAVEEGSAGVRIKKQERRVAETLRSLKTIRVCFRVLFLSVMLFGSLRSYSTSEFGNVFGCAPTGSLFDGNFVTGCRIYSRRDSDLTILYGLRGNFDGIHFLIVDH</sequence>
<comment type="caution">
    <text evidence="1">The sequence shown here is derived from an EMBL/GenBank/DDBJ whole genome shotgun (WGS) entry which is preliminary data.</text>
</comment>
<protein>
    <submittedName>
        <fullName evidence="1">Uncharacterized protein</fullName>
    </submittedName>
</protein>
<dbReference type="AlphaFoldDB" id="A0A834IHH3"/>
<gene>
    <name evidence="1" type="ORF">GWI33_007973</name>
</gene>
<name>A0A834IHH3_RHYFE</name>
<accession>A0A834IHH3</accession>
<dbReference type="EMBL" id="JAACXV010000387">
    <property type="protein sequence ID" value="KAF7278793.1"/>
    <property type="molecule type" value="Genomic_DNA"/>
</dbReference>
<organism evidence="1 2">
    <name type="scientific">Rhynchophorus ferrugineus</name>
    <name type="common">Red palm weevil</name>
    <name type="synonym">Curculio ferrugineus</name>
    <dbReference type="NCBI Taxonomy" id="354439"/>
    <lineage>
        <taxon>Eukaryota</taxon>
        <taxon>Metazoa</taxon>
        <taxon>Ecdysozoa</taxon>
        <taxon>Arthropoda</taxon>
        <taxon>Hexapoda</taxon>
        <taxon>Insecta</taxon>
        <taxon>Pterygota</taxon>
        <taxon>Neoptera</taxon>
        <taxon>Endopterygota</taxon>
        <taxon>Coleoptera</taxon>
        <taxon>Polyphaga</taxon>
        <taxon>Cucujiformia</taxon>
        <taxon>Curculionidae</taxon>
        <taxon>Dryophthorinae</taxon>
        <taxon>Rhynchophorus</taxon>
    </lineage>
</organism>
<evidence type="ECO:0000313" key="1">
    <source>
        <dbReference type="EMBL" id="KAF7278793.1"/>
    </source>
</evidence>
<reference evidence="1" key="1">
    <citation type="submission" date="2020-08" db="EMBL/GenBank/DDBJ databases">
        <title>Genome sequencing and assembly of the red palm weevil Rhynchophorus ferrugineus.</title>
        <authorList>
            <person name="Dias G.B."/>
            <person name="Bergman C.M."/>
            <person name="Manee M."/>
        </authorList>
    </citation>
    <scope>NUCLEOTIDE SEQUENCE</scope>
    <source>
        <strain evidence="1">AA-2017</strain>
        <tissue evidence="1">Whole larva</tissue>
    </source>
</reference>
<keyword evidence="2" id="KW-1185">Reference proteome</keyword>
<dbReference type="Proteomes" id="UP000625711">
    <property type="component" value="Unassembled WGS sequence"/>
</dbReference>
<evidence type="ECO:0000313" key="2">
    <source>
        <dbReference type="Proteomes" id="UP000625711"/>
    </source>
</evidence>